<dbReference type="PANTHER" id="PTHR23133">
    <property type="entry name" value="IMIDAZOLEGLYCEROL-PHOSPHATE DEHYDRATASE HIS7"/>
    <property type="match status" value="1"/>
</dbReference>
<dbReference type="InterPro" id="IPR038494">
    <property type="entry name" value="IGPD_sf"/>
</dbReference>
<dbReference type="STRING" id="266892.SAMN04488054_10633"/>
<dbReference type="PROSITE" id="PS00954">
    <property type="entry name" value="IGP_DEHYDRATASE_1"/>
    <property type="match status" value="1"/>
</dbReference>
<dbReference type="RefSeq" id="WP_090926297.1">
    <property type="nucleotide sequence ID" value="NZ_FOTY01000006.1"/>
</dbReference>
<evidence type="ECO:0000256" key="6">
    <source>
        <dbReference type="HAMAP-Rule" id="MF_00076"/>
    </source>
</evidence>
<dbReference type="GO" id="GO:0005737">
    <property type="term" value="C:cytoplasm"/>
    <property type="evidence" value="ECO:0007669"/>
    <property type="project" value="UniProtKB-SubCell"/>
</dbReference>
<dbReference type="AlphaFoldDB" id="A0A1I4KX15"/>
<keyword evidence="5 6" id="KW-0456">Lyase</keyword>
<evidence type="ECO:0000256" key="3">
    <source>
        <dbReference type="ARBA" id="ARBA00022605"/>
    </source>
</evidence>
<dbReference type="Gene3D" id="3.30.230.40">
    <property type="entry name" value="Imidazole glycerol phosphate dehydratase, domain 1"/>
    <property type="match status" value="2"/>
</dbReference>
<dbReference type="InterPro" id="IPR020565">
    <property type="entry name" value="ImidazoleglycerP_deHydtase_CS"/>
</dbReference>
<evidence type="ECO:0000256" key="1">
    <source>
        <dbReference type="ARBA" id="ARBA00005047"/>
    </source>
</evidence>
<dbReference type="EC" id="4.2.1.19" evidence="6 7"/>
<dbReference type="NCBIfam" id="NF002111">
    <property type="entry name" value="PRK00951.2-1"/>
    <property type="match status" value="1"/>
</dbReference>
<comment type="catalytic activity">
    <reaction evidence="6 7">
        <text>D-erythro-1-(imidazol-4-yl)glycerol 3-phosphate = 3-(imidazol-4-yl)-2-oxopropyl phosphate + H2O</text>
        <dbReference type="Rhea" id="RHEA:11040"/>
        <dbReference type="ChEBI" id="CHEBI:15377"/>
        <dbReference type="ChEBI" id="CHEBI:57766"/>
        <dbReference type="ChEBI" id="CHEBI:58278"/>
        <dbReference type="EC" id="4.2.1.19"/>
    </reaction>
</comment>
<evidence type="ECO:0000256" key="5">
    <source>
        <dbReference type="ARBA" id="ARBA00023239"/>
    </source>
</evidence>
<dbReference type="PANTHER" id="PTHR23133:SF2">
    <property type="entry name" value="IMIDAZOLEGLYCEROL-PHOSPHATE DEHYDRATASE"/>
    <property type="match status" value="1"/>
</dbReference>
<keyword evidence="6" id="KW-0963">Cytoplasm</keyword>
<dbReference type="EMBL" id="FOTY01000006">
    <property type="protein sequence ID" value="SFL83288.1"/>
    <property type="molecule type" value="Genomic_DNA"/>
</dbReference>
<dbReference type="UniPathway" id="UPA00031">
    <property type="reaction ID" value="UER00011"/>
</dbReference>
<dbReference type="PROSITE" id="PS00955">
    <property type="entry name" value="IGP_DEHYDRATASE_2"/>
    <property type="match status" value="1"/>
</dbReference>
<evidence type="ECO:0000313" key="9">
    <source>
        <dbReference type="Proteomes" id="UP000199668"/>
    </source>
</evidence>
<dbReference type="Pfam" id="PF00475">
    <property type="entry name" value="IGPD"/>
    <property type="match status" value="1"/>
</dbReference>
<dbReference type="NCBIfam" id="NF002115">
    <property type="entry name" value="PRK00951.2-5"/>
    <property type="match status" value="1"/>
</dbReference>
<accession>A0A1I4KX15</accession>
<dbReference type="CDD" id="cd07914">
    <property type="entry name" value="IGPD"/>
    <property type="match status" value="1"/>
</dbReference>
<sequence length="196" mass="21793">MTNRSSSIERKTKETNIRLDMNLDGEGNGSISTGVPFLTHMLDLFTKHGHFDVTIDADGDTDVDDHHTTEDIGICLGHVFQEALGDKKGIHRYGQAMVPMDDALAQVVVDLSNRPHLEYRAELPAASIGTFDTELVHEFLWKFALEARINLHVIVHYGHNTHHIVEAVFKALGRALDEAVQMDDRVQGVPSTKGML</sequence>
<dbReference type="NCBIfam" id="NF002114">
    <property type="entry name" value="PRK00951.2-4"/>
    <property type="match status" value="1"/>
</dbReference>
<evidence type="ECO:0000256" key="7">
    <source>
        <dbReference type="RuleBase" id="RU000599"/>
    </source>
</evidence>
<comment type="pathway">
    <text evidence="1 6 7">Amino-acid biosynthesis; L-histidine biosynthesis; L-histidine from 5-phospho-alpha-D-ribose 1-diphosphate: step 6/9.</text>
</comment>
<keyword evidence="9" id="KW-1185">Reference proteome</keyword>
<comment type="similarity">
    <text evidence="6 7">Belongs to the imidazoleglycerol-phosphate dehydratase family.</text>
</comment>
<protein>
    <recommendedName>
        <fullName evidence="2 6">Imidazoleglycerol-phosphate dehydratase</fullName>
        <shortName evidence="6">IGPD</shortName>
        <ecNumber evidence="6 7">4.2.1.19</ecNumber>
    </recommendedName>
</protein>
<evidence type="ECO:0000256" key="2">
    <source>
        <dbReference type="ARBA" id="ARBA00016664"/>
    </source>
</evidence>
<evidence type="ECO:0000256" key="4">
    <source>
        <dbReference type="ARBA" id="ARBA00023102"/>
    </source>
</evidence>
<proteinExistence type="inferred from homology"/>
<comment type="subcellular location">
    <subcellularLocation>
        <location evidence="6 7">Cytoplasm</location>
    </subcellularLocation>
</comment>
<organism evidence="8 9">
    <name type="scientific">Salibacterium qingdaonense</name>
    <dbReference type="NCBI Taxonomy" id="266892"/>
    <lineage>
        <taxon>Bacteria</taxon>
        <taxon>Bacillati</taxon>
        <taxon>Bacillota</taxon>
        <taxon>Bacilli</taxon>
        <taxon>Bacillales</taxon>
        <taxon>Bacillaceae</taxon>
    </lineage>
</organism>
<dbReference type="GO" id="GO:0004424">
    <property type="term" value="F:imidazoleglycerol-phosphate dehydratase activity"/>
    <property type="evidence" value="ECO:0007669"/>
    <property type="project" value="UniProtKB-UniRule"/>
</dbReference>
<dbReference type="InterPro" id="IPR000807">
    <property type="entry name" value="ImidazoleglycerolP_deHydtase"/>
</dbReference>
<dbReference type="FunFam" id="3.30.230.40:FF:000003">
    <property type="entry name" value="Imidazoleglycerol-phosphate dehydratase HisB"/>
    <property type="match status" value="1"/>
</dbReference>
<gene>
    <name evidence="6" type="primary">hisB</name>
    <name evidence="8" type="ORF">SAMN04488054_10633</name>
</gene>
<evidence type="ECO:0000313" key="8">
    <source>
        <dbReference type="EMBL" id="SFL83288.1"/>
    </source>
</evidence>
<dbReference type="GO" id="GO:0000105">
    <property type="term" value="P:L-histidine biosynthetic process"/>
    <property type="evidence" value="ECO:0007669"/>
    <property type="project" value="UniProtKB-UniRule"/>
</dbReference>
<dbReference type="InterPro" id="IPR020568">
    <property type="entry name" value="Ribosomal_Su5_D2-typ_SF"/>
</dbReference>
<dbReference type="OrthoDB" id="9790411at2"/>
<reference evidence="8 9" key="1">
    <citation type="submission" date="2016-10" db="EMBL/GenBank/DDBJ databases">
        <authorList>
            <person name="de Groot N.N."/>
        </authorList>
    </citation>
    <scope>NUCLEOTIDE SEQUENCE [LARGE SCALE GENOMIC DNA]</scope>
    <source>
        <strain evidence="8 9">CGMCC 1.6134</strain>
    </source>
</reference>
<keyword evidence="4 6" id="KW-0368">Histidine biosynthesis</keyword>
<dbReference type="FunFam" id="3.30.230.40:FF:000001">
    <property type="entry name" value="Imidazoleglycerol-phosphate dehydratase HisB"/>
    <property type="match status" value="1"/>
</dbReference>
<dbReference type="Proteomes" id="UP000199668">
    <property type="component" value="Unassembled WGS sequence"/>
</dbReference>
<dbReference type="SUPFAM" id="SSF54211">
    <property type="entry name" value="Ribosomal protein S5 domain 2-like"/>
    <property type="match status" value="2"/>
</dbReference>
<name>A0A1I4KX15_9BACI</name>
<keyword evidence="3 6" id="KW-0028">Amino-acid biosynthesis</keyword>
<dbReference type="HAMAP" id="MF_00076">
    <property type="entry name" value="HisB"/>
    <property type="match status" value="1"/>
</dbReference>